<reference evidence="1" key="1">
    <citation type="journal article" date="2002" name="Nature">
        <title>The genome sequence and structure of rice chromosome 1.</title>
        <authorList>
            <person name="Sasaki T."/>
            <person name="Matsumoto T."/>
            <person name="Yamamoto K."/>
            <person name="Sakata K."/>
            <person name="Baba T."/>
            <person name="Katayose Y."/>
            <person name="Wu J."/>
            <person name="Niimura Y."/>
            <person name="Cheng Z."/>
            <person name="Nagamura Y."/>
            <person name="Antonio B.A."/>
            <person name="Kanamori H."/>
            <person name="Hosokawa S."/>
            <person name="Masukawa M."/>
            <person name="Arikawa K."/>
            <person name="Chiden Y."/>
            <person name="Hayashi M."/>
            <person name="Okamoto M."/>
            <person name="Ando T."/>
            <person name="Aoki H."/>
            <person name="Arita K."/>
            <person name="Hamada M."/>
            <person name="Harada C."/>
            <person name="Hijishita S."/>
            <person name="Honda M."/>
            <person name="Ichikawa Y."/>
            <person name="Idonuma A."/>
            <person name="Iijima M."/>
            <person name="Ikeda M."/>
            <person name="Ikeno M."/>
            <person name="Itoh S."/>
            <person name="Itoh T."/>
            <person name="Itoh Y."/>
            <person name="Itoh Y."/>
            <person name="Iwabuchi A."/>
            <person name="Kamiya K."/>
            <person name="Karasawa W."/>
            <person name="Katagiri S."/>
            <person name="Kikuta A."/>
            <person name="Kobayashi N."/>
            <person name="Kono I."/>
            <person name="Machita K."/>
            <person name="Maehara T."/>
            <person name="Mizuno H."/>
            <person name="Mizubayashi T."/>
            <person name="Mukai Y."/>
            <person name="Nagasaki H."/>
            <person name="Nakashima M."/>
            <person name="Nakama Y."/>
            <person name="Nakamichi Y."/>
            <person name="Nakamura M."/>
            <person name="Namiki N."/>
            <person name="Negishi M."/>
            <person name="Ohta I."/>
            <person name="Ono N."/>
            <person name="Saji S."/>
            <person name="Sakai K."/>
            <person name="Shibata M."/>
            <person name="Shimokawa T."/>
            <person name="Shomura A."/>
            <person name="Song J."/>
            <person name="Takazaki Y."/>
            <person name="Terasawa K."/>
            <person name="Tsuji K."/>
            <person name="Waki K."/>
            <person name="Yamagata H."/>
            <person name="Yamane H."/>
            <person name="Yoshiki S."/>
            <person name="Yoshihara R."/>
            <person name="Yukawa K."/>
            <person name="Zhong H."/>
            <person name="Iwama H."/>
            <person name="Endo T."/>
            <person name="Ito H."/>
            <person name="Hahn J.H."/>
            <person name="Kim H.I."/>
            <person name="Eun M.Y."/>
            <person name="Yano M."/>
            <person name="Jiang J."/>
            <person name="Gojobori T."/>
        </authorList>
    </citation>
    <scope>NUCLEOTIDE SEQUENCE [LARGE SCALE GENOMIC DNA]</scope>
</reference>
<proteinExistence type="predicted"/>
<protein>
    <submittedName>
        <fullName evidence="1">Hydroxyproline-rich glycoprotein-like</fullName>
    </submittedName>
</protein>
<name>Q657I6_ORYSJ</name>
<gene>
    <name evidence="1" type="primary">B1146F03.20</name>
</gene>
<sequence length="157" mass="18612">MGDEKVTYLLHGGQQERLGQYNSSITGRLLRRRRLRMARFLRFPRHILRDKMDVNYVDVWCMMQYMDAKKKKEPIGFLDPTRICQTQHTVRLAPGSDQLKGKNPKEIAEYKKGLHKEKLITVAQYIGRAFLHFQNKRVVMAAYNFKQRSLYLFTHPP</sequence>
<evidence type="ECO:0000313" key="1">
    <source>
        <dbReference type="EMBL" id="BAD45031.1"/>
    </source>
</evidence>
<accession>Q657I6</accession>
<dbReference type="EMBL" id="AP003206">
    <property type="protein sequence ID" value="BAD45031.1"/>
    <property type="molecule type" value="Genomic_DNA"/>
</dbReference>
<dbReference type="AlphaFoldDB" id="Q657I6"/>
<dbReference type="Proteomes" id="UP000817658">
    <property type="component" value="Chromosome 1"/>
</dbReference>
<organism evidence="1">
    <name type="scientific">Oryza sativa subsp. japonica</name>
    <name type="common">Rice</name>
    <dbReference type="NCBI Taxonomy" id="39947"/>
    <lineage>
        <taxon>Eukaryota</taxon>
        <taxon>Viridiplantae</taxon>
        <taxon>Streptophyta</taxon>
        <taxon>Embryophyta</taxon>
        <taxon>Tracheophyta</taxon>
        <taxon>Spermatophyta</taxon>
        <taxon>Magnoliopsida</taxon>
        <taxon>Liliopsida</taxon>
        <taxon>Poales</taxon>
        <taxon>Poaceae</taxon>
        <taxon>BOP clade</taxon>
        <taxon>Oryzoideae</taxon>
        <taxon>Oryzeae</taxon>
        <taxon>Oryzinae</taxon>
        <taxon>Oryza</taxon>
        <taxon>Oryza sativa</taxon>
    </lineage>
</organism>